<name>A0ABD2K2X7_9BILA</name>
<dbReference type="AlphaFoldDB" id="A0ABD2K2X7"/>
<comment type="caution">
    <text evidence="2">The sequence shown here is derived from an EMBL/GenBank/DDBJ whole genome shotgun (WGS) entry which is preliminary data.</text>
</comment>
<evidence type="ECO:0000313" key="3">
    <source>
        <dbReference type="Proteomes" id="UP001620626"/>
    </source>
</evidence>
<gene>
    <name evidence="2" type="ORF">niasHT_030239</name>
</gene>
<keyword evidence="3" id="KW-1185">Reference proteome</keyword>
<accession>A0ABD2K2X7</accession>
<dbReference type="Gene3D" id="3.90.1150.10">
    <property type="entry name" value="Aspartate Aminotransferase, domain 1"/>
    <property type="match status" value="1"/>
</dbReference>
<sequence>MSAAQVSFWLGGVSVCGATVAAQVSAAQMAAAQMSAAQVSFWLGGASVCGATVAAQMSAAQIKSISTLFSNFLIVHIQIQIECLPPPFPMAALGCTAAEMSWKSGVDILSFGASKNGCWCAEAILVFNDLQQAHKDFPFLRKRAAHLFSKTRFIAAQFEAYFHDSLWLRNARHANEMAFRLASSIQSMRSKMVRLAWKPQANELFVVMRQSVADGIRSIGRISPFYEWLPGKEDVREPITAEEGLFRLVTTFATTADEIDEFGTLLSKFSKEEEGGTGPSS</sequence>
<feature type="chain" id="PRO_5044862058" evidence="1">
    <location>
        <begin position="22"/>
        <end position="281"/>
    </location>
</feature>
<organism evidence="2 3">
    <name type="scientific">Heterodera trifolii</name>
    <dbReference type="NCBI Taxonomy" id="157864"/>
    <lineage>
        <taxon>Eukaryota</taxon>
        <taxon>Metazoa</taxon>
        <taxon>Ecdysozoa</taxon>
        <taxon>Nematoda</taxon>
        <taxon>Chromadorea</taxon>
        <taxon>Rhabditida</taxon>
        <taxon>Tylenchina</taxon>
        <taxon>Tylenchomorpha</taxon>
        <taxon>Tylenchoidea</taxon>
        <taxon>Heteroderidae</taxon>
        <taxon>Heteroderinae</taxon>
        <taxon>Heterodera</taxon>
    </lineage>
</organism>
<dbReference type="InterPro" id="IPR015421">
    <property type="entry name" value="PyrdxlP-dep_Trfase_major"/>
</dbReference>
<proteinExistence type="predicted"/>
<evidence type="ECO:0000256" key="1">
    <source>
        <dbReference type="SAM" id="SignalP"/>
    </source>
</evidence>
<feature type="signal peptide" evidence="1">
    <location>
        <begin position="1"/>
        <end position="21"/>
    </location>
</feature>
<dbReference type="EMBL" id="JBICBT010000846">
    <property type="protein sequence ID" value="KAL3097244.1"/>
    <property type="molecule type" value="Genomic_DNA"/>
</dbReference>
<dbReference type="Gene3D" id="3.40.640.10">
    <property type="entry name" value="Type I PLP-dependent aspartate aminotransferase-like (Major domain)"/>
    <property type="match status" value="1"/>
</dbReference>
<dbReference type="SUPFAM" id="SSF53383">
    <property type="entry name" value="PLP-dependent transferases"/>
    <property type="match status" value="1"/>
</dbReference>
<keyword evidence="1" id="KW-0732">Signal</keyword>
<protein>
    <submittedName>
        <fullName evidence="2">Uncharacterized protein</fullName>
    </submittedName>
</protein>
<dbReference type="InterPro" id="IPR015424">
    <property type="entry name" value="PyrdxlP-dep_Trfase"/>
</dbReference>
<reference evidence="2 3" key="1">
    <citation type="submission" date="2024-10" db="EMBL/GenBank/DDBJ databases">
        <authorList>
            <person name="Kim D."/>
        </authorList>
    </citation>
    <scope>NUCLEOTIDE SEQUENCE [LARGE SCALE GENOMIC DNA]</scope>
    <source>
        <strain evidence="2">BH-2024</strain>
    </source>
</reference>
<dbReference type="Proteomes" id="UP001620626">
    <property type="component" value="Unassembled WGS sequence"/>
</dbReference>
<dbReference type="InterPro" id="IPR015422">
    <property type="entry name" value="PyrdxlP-dep_Trfase_small"/>
</dbReference>
<evidence type="ECO:0000313" key="2">
    <source>
        <dbReference type="EMBL" id="KAL3097244.1"/>
    </source>
</evidence>